<comment type="caution">
    <text evidence="1">The sequence shown here is derived from an EMBL/GenBank/DDBJ whole genome shotgun (WGS) entry which is preliminary data.</text>
</comment>
<dbReference type="Proteomes" id="UP000274358">
    <property type="component" value="Unassembled WGS sequence"/>
</dbReference>
<evidence type="ECO:0000313" key="2">
    <source>
        <dbReference type="Proteomes" id="UP000274358"/>
    </source>
</evidence>
<organism evidence="1 2">
    <name type="scientific">Dyella choica</name>
    <dbReference type="NCBI Taxonomy" id="1927959"/>
    <lineage>
        <taxon>Bacteria</taxon>
        <taxon>Pseudomonadati</taxon>
        <taxon>Pseudomonadota</taxon>
        <taxon>Gammaproteobacteria</taxon>
        <taxon>Lysobacterales</taxon>
        <taxon>Rhodanobacteraceae</taxon>
        <taxon>Dyella</taxon>
    </lineage>
</organism>
<protein>
    <submittedName>
        <fullName evidence="1">Uncharacterized protein</fullName>
    </submittedName>
</protein>
<accession>A0A432M2B0</accession>
<evidence type="ECO:0000313" key="1">
    <source>
        <dbReference type="EMBL" id="RUL72419.1"/>
    </source>
</evidence>
<name>A0A432M2B0_9GAMM</name>
<dbReference type="AlphaFoldDB" id="A0A432M2B0"/>
<proteinExistence type="predicted"/>
<dbReference type="RefSeq" id="WP_126686016.1">
    <property type="nucleotide sequence ID" value="NZ_RYYV01000015.1"/>
</dbReference>
<reference evidence="1 2" key="1">
    <citation type="submission" date="2018-12" db="EMBL/GenBank/DDBJ databases">
        <title>Dyella dinghuensis sp. nov. DHOA06 and Dyella choica sp. nov. 4M-K27, isolated from forest soil.</title>
        <authorList>
            <person name="Qiu L.-H."/>
            <person name="Gao Z.-H."/>
        </authorList>
    </citation>
    <scope>NUCLEOTIDE SEQUENCE [LARGE SCALE GENOMIC DNA]</scope>
    <source>
        <strain evidence="1 2">4M-K27</strain>
    </source>
</reference>
<gene>
    <name evidence="1" type="ORF">EKH80_17170</name>
</gene>
<dbReference type="EMBL" id="RYYV01000015">
    <property type="protein sequence ID" value="RUL72419.1"/>
    <property type="molecule type" value="Genomic_DNA"/>
</dbReference>
<sequence length="71" mass="8514">MEIDNSWLPTLLCALNDGIKYNDRLKHSETVKDPEGIEEWILQMHRLKQYLREQLSAKPELLEQYAEYLHD</sequence>
<dbReference type="OrthoDB" id="5771594at2"/>
<keyword evidence="2" id="KW-1185">Reference proteome</keyword>